<evidence type="ECO:0000256" key="2">
    <source>
        <dbReference type="SAM" id="SignalP"/>
    </source>
</evidence>
<proteinExistence type="inferred from homology"/>
<feature type="domain" description="Peptidase S1" evidence="3">
    <location>
        <begin position="27"/>
        <end position="79"/>
    </location>
</feature>
<accession>A0A336M183</accession>
<comment type="similarity">
    <text evidence="1">Belongs to the peptidase S1 family. CLIP subfamily.</text>
</comment>
<dbReference type="GO" id="GO:0004252">
    <property type="term" value="F:serine-type endopeptidase activity"/>
    <property type="evidence" value="ECO:0007669"/>
    <property type="project" value="InterPro"/>
</dbReference>
<reference evidence="4" key="1">
    <citation type="submission" date="2018-07" db="EMBL/GenBank/DDBJ databases">
        <authorList>
            <person name="Quirk P.G."/>
            <person name="Krulwich T.A."/>
        </authorList>
    </citation>
    <scope>NUCLEOTIDE SEQUENCE</scope>
</reference>
<evidence type="ECO:0000256" key="1">
    <source>
        <dbReference type="ARBA" id="ARBA00024195"/>
    </source>
</evidence>
<protein>
    <submittedName>
        <fullName evidence="4">CSON009630 protein</fullName>
    </submittedName>
</protein>
<evidence type="ECO:0000259" key="3">
    <source>
        <dbReference type="Pfam" id="PF00089"/>
    </source>
</evidence>
<dbReference type="GO" id="GO:0006508">
    <property type="term" value="P:proteolysis"/>
    <property type="evidence" value="ECO:0007669"/>
    <property type="project" value="InterPro"/>
</dbReference>
<feature type="signal peptide" evidence="2">
    <location>
        <begin position="1"/>
        <end position="16"/>
    </location>
</feature>
<dbReference type="Pfam" id="PF00089">
    <property type="entry name" value="Trypsin"/>
    <property type="match status" value="1"/>
</dbReference>
<dbReference type="Gene3D" id="2.40.10.10">
    <property type="entry name" value="Trypsin-like serine proteases"/>
    <property type="match status" value="1"/>
</dbReference>
<gene>
    <name evidence="4" type="primary">CSON009630</name>
</gene>
<organism evidence="4">
    <name type="scientific">Culicoides sonorensis</name>
    <name type="common">Biting midge</name>
    <dbReference type="NCBI Taxonomy" id="179676"/>
    <lineage>
        <taxon>Eukaryota</taxon>
        <taxon>Metazoa</taxon>
        <taxon>Ecdysozoa</taxon>
        <taxon>Arthropoda</taxon>
        <taxon>Hexapoda</taxon>
        <taxon>Insecta</taxon>
        <taxon>Pterygota</taxon>
        <taxon>Neoptera</taxon>
        <taxon>Endopterygota</taxon>
        <taxon>Diptera</taxon>
        <taxon>Nematocera</taxon>
        <taxon>Chironomoidea</taxon>
        <taxon>Ceratopogonidae</taxon>
        <taxon>Ceratopogoninae</taxon>
        <taxon>Culicoides</taxon>
        <taxon>Monoculicoides</taxon>
    </lineage>
</organism>
<dbReference type="InterPro" id="IPR043504">
    <property type="entry name" value="Peptidase_S1_PA_chymotrypsin"/>
</dbReference>
<evidence type="ECO:0000313" key="4">
    <source>
        <dbReference type="EMBL" id="SSX23810.1"/>
    </source>
</evidence>
<dbReference type="InterPro" id="IPR001254">
    <property type="entry name" value="Trypsin_dom"/>
</dbReference>
<dbReference type="EMBL" id="UFQT01000384">
    <property type="protein sequence ID" value="SSX23810.1"/>
    <property type="molecule type" value="Genomic_DNA"/>
</dbReference>
<dbReference type="AlphaFoldDB" id="A0A336M183"/>
<dbReference type="SUPFAM" id="SSF50494">
    <property type="entry name" value="Trypsin-like serine proteases"/>
    <property type="match status" value="1"/>
</dbReference>
<sequence>MFRAIVLSCLLVAVSADYYWTPKGNRIVGVVSKINHPRYGSSGFDWDVSIMKLESPLTFNSAVQPIKLAPAGLVVPDGENLVTLVDFDYEIQQKKCVQKAVINTIQMISILVF</sequence>
<name>A0A336M183_CULSO</name>
<feature type="chain" id="PRO_5016279584" evidence="2">
    <location>
        <begin position="17"/>
        <end position="113"/>
    </location>
</feature>
<dbReference type="VEuPathDB" id="VectorBase:CSON009630"/>
<keyword evidence="2" id="KW-0732">Signal</keyword>
<dbReference type="InterPro" id="IPR009003">
    <property type="entry name" value="Peptidase_S1_PA"/>
</dbReference>